<proteinExistence type="predicted"/>
<dbReference type="AlphaFoldDB" id="X6NB80"/>
<dbReference type="GO" id="GO:0016020">
    <property type="term" value="C:membrane"/>
    <property type="evidence" value="ECO:0007669"/>
    <property type="project" value="UniProtKB-SubCell"/>
</dbReference>
<sequence length="325" mass="36675">MGPDDGKYNTIDTFDENEKLFFFFFFVFFIIINFYFVLIFVGLYLWDMATDGTTKKSKNKKKKKKSGKSPNKLTDSAGEANNNQATMIGSSGSSEENPVEGESLQLEASEQSGSYLGNAHNISKQLSQLQSHIRHIHAKPVTHVQLNHRSLEERFQLLIHLDGNFLREEILNSVTHGLGLLLSIVASIILMRESYYRSIRCMFASGIYAFTLCFMYFSSTMYHSFFSFVNLRIAFRILDYSSIFMLISGTYTPILLVALQHSPFHSLILLIVLWSVALMGVGYTAIVPPGKGNWKFFTTVFVGMSYGFVIALKSFVEVSQPGGNK</sequence>
<dbReference type="Proteomes" id="UP000023152">
    <property type="component" value="Unassembled WGS sequence"/>
</dbReference>
<feature type="compositionally biased region" description="Basic residues" evidence="6">
    <location>
        <begin position="55"/>
        <end position="67"/>
    </location>
</feature>
<keyword evidence="5" id="KW-0862">Zinc</keyword>
<evidence type="ECO:0000256" key="3">
    <source>
        <dbReference type="ARBA" id="ARBA00022989"/>
    </source>
</evidence>
<feature type="transmembrane region" description="Helical" evidence="7">
    <location>
        <begin position="237"/>
        <end position="258"/>
    </location>
</feature>
<gene>
    <name evidence="8" type="ORF">RFI_13910</name>
</gene>
<dbReference type="PANTHER" id="PTHR20855">
    <property type="entry name" value="ADIPOR/PROGESTIN RECEPTOR-RELATED"/>
    <property type="match status" value="1"/>
</dbReference>
<feature type="transmembrane region" description="Helical" evidence="7">
    <location>
        <begin position="20"/>
        <end position="46"/>
    </location>
</feature>
<dbReference type="OrthoDB" id="186812at2759"/>
<evidence type="ECO:0000256" key="4">
    <source>
        <dbReference type="ARBA" id="ARBA00023136"/>
    </source>
</evidence>
<evidence type="ECO:0000256" key="2">
    <source>
        <dbReference type="ARBA" id="ARBA00022692"/>
    </source>
</evidence>
<keyword evidence="2 7" id="KW-0812">Transmembrane</keyword>
<organism evidence="8 9">
    <name type="scientific">Reticulomyxa filosa</name>
    <dbReference type="NCBI Taxonomy" id="46433"/>
    <lineage>
        <taxon>Eukaryota</taxon>
        <taxon>Sar</taxon>
        <taxon>Rhizaria</taxon>
        <taxon>Retaria</taxon>
        <taxon>Foraminifera</taxon>
        <taxon>Monothalamids</taxon>
        <taxon>Reticulomyxidae</taxon>
        <taxon>Reticulomyxa</taxon>
    </lineage>
</organism>
<dbReference type="InterPro" id="IPR004254">
    <property type="entry name" value="AdipoR/HlyIII-related"/>
</dbReference>
<evidence type="ECO:0000313" key="8">
    <source>
        <dbReference type="EMBL" id="ETO23271.1"/>
    </source>
</evidence>
<dbReference type="PANTHER" id="PTHR20855:SF3">
    <property type="entry name" value="LD03007P"/>
    <property type="match status" value="1"/>
</dbReference>
<protein>
    <submittedName>
        <fullName evidence="8">Uncharacterized protein</fullName>
    </submittedName>
</protein>
<keyword evidence="4 7" id="KW-0472">Membrane</keyword>
<accession>X6NB80</accession>
<evidence type="ECO:0000256" key="1">
    <source>
        <dbReference type="ARBA" id="ARBA00004141"/>
    </source>
</evidence>
<reference evidence="8 9" key="1">
    <citation type="journal article" date="2013" name="Curr. Biol.">
        <title>The Genome of the Foraminiferan Reticulomyxa filosa.</title>
        <authorList>
            <person name="Glockner G."/>
            <person name="Hulsmann N."/>
            <person name="Schleicher M."/>
            <person name="Noegel A.A."/>
            <person name="Eichinger L."/>
            <person name="Gallinger C."/>
            <person name="Pawlowski J."/>
            <person name="Sierra R."/>
            <person name="Euteneuer U."/>
            <person name="Pillet L."/>
            <person name="Moustafa A."/>
            <person name="Platzer M."/>
            <person name="Groth M."/>
            <person name="Szafranski K."/>
            <person name="Schliwa M."/>
        </authorList>
    </citation>
    <scope>NUCLEOTIDE SEQUENCE [LARGE SCALE GENOMIC DNA]</scope>
</reference>
<evidence type="ECO:0000256" key="5">
    <source>
        <dbReference type="PIRSR" id="PIRSR604254-1"/>
    </source>
</evidence>
<dbReference type="Pfam" id="PF03006">
    <property type="entry name" value="HlyIII"/>
    <property type="match status" value="1"/>
</dbReference>
<evidence type="ECO:0000256" key="7">
    <source>
        <dbReference type="SAM" id="Phobius"/>
    </source>
</evidence>
<evidence type="ECO:0000313" key="9">
    <source>
        <dbReference type="Proteomes" id="UP000023152"/>
    </source>
</evidence>
<keyword evidence="3 7" id="KW-1133">Transmembrane helix</keyword>
<feature type="transmembrane region" description="Helical" evidence="7">
    <location>
        <begin position="197"/>
        <end position="217"/>
    </location>
</feature>
<feature type="binding site" evidence="5">
    <location>
        <position position="223"/>
    </location>
    <ligand>
        <name>Zn(2+)</name>
        <dbReference type="ChEBI" id="CHEBI:29105"/>
    </ligand>
</feature>
<name>X6NB80_RETFI</name>
<dbReference type="EMBL" id="ASPP01010076">
    <property type="protein sequence ID" value="ETO23271.1"/>
    <property type="molecule type" value="Genomic_DNA"/>
</dbReference>
<feature type="compositionally biased region" description="Polar residues" evidence="6">
    <location>
        <begin position="79"/>
        <end position="96"/>
    </location>
</feature>
<keyword evidence="5" id="KW-0479">Metal-binding</keyword>
<feature type="region of interest" description="Disordered" evidence="6">
    <location>
        <begin position="53"/>
        <end position="104"/>
    </location>
</feature>
<comment type="caution">
    <text evidence="8">The sequence shown here is derived from an EMBL/GenBank/DDBJ whole genome shotgun (WGS) entry which is preliminary data.</text>
</comment>
<keyword evidence="9" id="KW-1185">Reference proteome</keyword>
<feature type="transmembrane region" description="Helical" evidence="7">
    <location>
        <begin position="296"/>
        <end position="316"/>
    </location>
</feature>
<evidence type="ECO:0000256" key="6">
    <source>
        <dbReference type="SAM" id="MobiDB-lite"/>
    </source>
</evidence>
<feature type="transmembrane region" description="Helical" evidence="7">
    <location>
        <begin position="264"/>
        <end position="284"/>
    </location>
</feature>
<dbReference type="GO" id="GO:0046872">
    <property type="term" value="F:metal ion binding"/>
    <property type="evidence" value="ECO:0007669"/>
    <property type="project" value="UniProtKB-KW"/>
</dbReference>
<feature type="transmembrane region" description="Helical" evidence="7">
    <location>
        <begin position="170"/>
        <end position="191"/>
    </location>
</feature>
<comment type="subcellular location">
    <subcellularLocation>
        <location evidence="1">Membrane</location>
        <topology evidence="1">Multi-pass membrane protein</topology>
    </subcellularLocation>
</comment>